<feature type="compositionally biased region" description="Basic and acidic residues" evidence="1">
    <location>
        <begin position="33"/>
        <end position="46"/>
    </location>
</feature>
<name>A0A504YTM7_FASGI</name>
<dbReference type="Proteomes" id="UP000316759">
    <property type="component" value="Unassembled WGS sequence"/>
</dbReference>
<gene>
    <name evidence="2" type="ORF">FGIG_04973</name>
</gene>
<protein>
    <submittedName>
        <fullName evidence="2">Uncharacterized protein</fullName>
    </submittedName>
</protein>
<feature type="region of interest" description="Disordered" evidence="1">
    <location>
        <begin position="23"/>
        <end position="55"/>
    </location>
</feature>
<feature type="region of interest" description="Disordered" evidence="1">
    <location>
        <begin position="103"/>
        <end position="145"/>
    </location>
</feature>
<dbReference type="EMBL" id="SUNJ01004059">
    <property type="protein sequence ID" value="TPP64754.1"/>
    <property type="molecule type" value="Genomic_DNA"/>
</dbReference>
<sequence length="302" mass="34432">MISENCDHSFSIATILRNKVDKGAKSANSGSLARKEHQLRDEEPKLTETSLPLSSPVKISERQDVLWSDLSADQFYKTHVSRPAFPNLNEEHSSISVPSGFSWYSSRTSRPEQGQEKHVDVFDTENHRNENKNSEPPMHSYPSISFPSAEDCQAALLSAYVKTHHLDYYQMKISDPKLDTRIHKNSFKHSTSKQPTDDQDGERVADRLLHRVDWSDDLRKQSTNSGLSSPVDFRPHANFVHGQAVMTTAIPKHPGQTLPAYVQSSYKINPSLLNWCNPSVFKRLLDYRSELPFSWFAMNFSR</sequence>
<dbReference type="OrthoDB" id="10489443at2759"/>
<comment type="caution">
    <text evidence="2">The sequence shown here is derived from an EMBL/GenBank/DDBJ whole genome shotgun (WGS) entry which is preliminary data.</text>
</comment>
<accession>A0A504YTM7</accession>
<evidence type="ECO:0000313" key="3">
    <source>
        <dbReference type="Proteomes" id="UP000316759"/>
    </source>
</evidence>
<evidence type="ECO:0000256" key="1">
    <source>
        <dbReference type="SAM" id="MobiDB-lite"/>
    </source>
</evidence>
<reference evidence="2 3" key="1">
    <citation type="submission" date="2019-04" db="EMBL/GenBank/DDBJ databases">
        <title>Annotation for the trematode Fasciola gigantica.</title>
        <authorList>
            <person name="Choi Y.-J."/>
        </authorList>
    </citation>
    <scope>NUCLEOTIDE SEQUENCE [LARGE SCALE GENOMIC DNA]</scope>
    <source>
        <strain evidence="2">Uganda_cow_1</strain>
    </source>
</reference>
<evidence type="ECO:0000313" key="2">
    <source>
        <dbReference type="EMBL" id="TPP64754.1"/>
    </source>
</evidence>
<feature type="compositionally biased region" description="Basic and acidic residues" evidence="1">
    <location>
        <begin position="109"/>
        <end position="133"/>
    </location>
</feature>
<proteinExistence type="predicted"/>
<organism evidence="2 3">
    <name type="scientific">Fasciola gigantica</name>
    <name type="common">Giant liver fluke</name>
    <dbReference type="NCBI Taxonomy" id="46835"/>
    <lineage>
        <taxon>Eukaryota</taxon>
        <taxon>Metazoa</taxon>
        <taxon>Spiralia</taxon>
        <taxon>Lophotrochozoa</taxon>
        <taxon>Platyhelminthes</taxon>
        <taxon>Trematoda</taxon>
        <taxon>Digenea</taxon>
        <taxon>Plagiorchiida</taxon>
        <taxon>Echinostomata</taxon>
        <taxon>Echinostomatoidea</taxon>
        <taxon>Fasciolidae</taxon>
        <taxon>Fasciola</taxon>
    </lineage>
</organism>
<keyword evidence="3" id="KW-1185">Reference proteome</keyword>
<dbReference type="AlphaFoldDB" id="A0A504YTM7"/>